<sequence length="659" mass="70142">MTTNNRPSFEVTANEVKRLYALHKQSGKDLNLTLFNLAKFISALDSGTTIEFEGWTSTAPQDSSPLTILCLEFTKDNESTTLAALLGINCALHKISMRFHRGAKAWAKMQLAALEDHQAKVAEVRTRIKTTWPNASQLGNVITGQKMFGGQVLPKFHWEQVAYIDLLEELLELTKRQGAVVDLENCGTRGAMPGDLPDMTAELQGVQAEHFSPLAGLPSTRSGLAGVDAPAARGGMPSDLPDVTAELQGVQAEHFSPLAGLPSTRSGLAGVDAPAARGSMPGNLPHVTAELQVARISGVGHITSPIPSPITPVDNTDMGVNWTLPQYAVDVFGQAAHLVVDEGDFMALLDMSEIDRELALHDRLQVEADAKNRQHVMQAVAAMKRGMHEQGMALQSEPAKRPRWPLSSHGLSAGDCRTSTFKFGVVSGCTSSTHPDEGPGNAAVSSCAAGNTTADNNEPGDILHVATSPPGRLTRGMARELAHARGHSSMDNGLQEKAHATGAAAPGGQRWTRGYCKKYRARTVGPAAADMPVATAEAEAAPEDSLGSSALKKTDDYQEIRSAAFQVGSLDEIPAALDSRGVAVLKVSAQHLTEEEVKHAYAFAKGGYVIFQGEAVDEEGNRIEEVNKNGQPTGYFVSDYGTGQRLQRPIPDKGKGGDG</sequence>
<evidence type="ECO:0000313" key="3">
    <source>
        <dbReference type="Proteomes" id="UP000722791"/>
    </source>
</evidence>
<comment type="caution">
    <text evidence="2">The sequence shown here is derived from an EMBL/GenBank/DDBJ whole genome shotgun (WGS) entry which is preliminary data.</text>
</comment>
<feature type="region of interest" description="Disordered" evidence="1">
    <location>
        <begin position="430"/>
        <end position="473"/>
    </location>
</feature>
<protein>
    <submittedName>
        <fullName evidence="2">Uncharacterized protein</fullName>
    </submittedName>
</protein>
<dbReference type="AlphaFoldDB" id="A0A8J4GX96"/>
<organism evidence="2 3">
    <name type="scientific">Volvox reticuliferus</name>
    <dbReference type="NCBI Taxonomy" id="1737510"/>
    <lineage>
        <taxon>Eukaryota</taxon>
        <taxon>Viridiplantae</taxon>
        <taxon>Chlorophyta</taxon>
        <taxon>core chlorophytes</taxon>
        <taxon>Chlorophyceae</taxon>
        <taxon>CS clade</taxon>
        <taxon>Chlamydomonadales</taxon>
        <taxon>Volvocaceae</taxon>
        <taxon>Volvox</taxon>
    </lineage>
</organism>
<feature type="region of interest" description="Disordered" evidence="1">
    <location>
        <begin position="390"/>
        <end position="411"/>
    </location>
</feature>
<evidence type="ECO:0000313" key="2">
    <source>
        <dbReference type="EMBL" id="GIM15909.1"/>
    </source>
</evidence>
<evidence type="ECO:0000256" key="1">
    <source>
        <dbReference type="SAM" id="MobiDB-lite"/>
    </source>
</evidence>
<reference evidence="2" key="1">
    <citation type="journal article" date="2021" name="Proc. Natl. Acad. Sci. U.S.A.">
        <title>Three genomes in the algal genus Volvox reveal the fate of a haploid sex-determining region after a transition to homothallism.</title>
        <authorList>
            <person name="Yamamoto K."/>
            <person name="Hamaji T."/>
            <person name="Kawai-Toyooka H."/>
            <person name="Matsuzaki R."/>
            <person name="Takahashi F."/>
            <person name="Nishimura Y."/>
            <person name="Kawachi M."/>
            <person name="Noguchi H."/>
            <person name="Minakuchi Y."/>
            <person name="Umen J.G."/>
            <person name="Toyoda A."/>
            <person name="Nozaki H."/>
        </authorList>
    </citation>
    <scope>NUCLEOTIDE SEQUENCE</scope>
    <source>
        <strain evidence="2">NIES-3785</strain>
    </source>
</reference>
<gene>
    <name evidence="2" type="ORF">Vretimale_18564</name>
</gene>
<feature type="region of interest" description="Disordered" evidence="1">
    <location>
        <begin position="625"/>
        <end position="659"/>
    </location>
</feature>
<accession>A0A8J4GX96</accession>
<feature type="compositionally biased region" description="Basic and acidic residues" evidence="1">
    <location>
        <begin position="650"/>
        <end position="659"/>
    </location>
</feature>
<name>A0A8J4GX96_9CHLO</name>
<dbReference type="EMBL" id="BNCQ01000070">
    <property type="protein sequence ID" value="GIM15909.1"/>
    <property type="molecule type" value="Genomic_DNA"/>
</dbReference>
<proteinExistence type="predicted"/>
<dbReference type="Proteomes" id="UP000722791">
    <property type="component" value="Unassembled WGS sequence"/>
</dbReference>